<dbReference type="EMBL" id="AP017315">
    <property type="protein sequence ID" value="BAU31076.1"/>
    <property type="molecule type" value="Genomic_DNA"/>
</dbReference>
<keyword evidence="1" id="KW-0808">Transferase</keyword>
<accession>A0A0U5B5E3</accession>
<dbReference type="Proteomes" id="UP000218965">
    <property type="component" value="Chromosome"/>
</dbReference>
<reference evidence="1 2" key="2">
    <citation type="submission" date="2016-01" db="EMBL/GenBank/DDBJ databases">
        <title>Microcella alkaliphila JAM AC0309 whole genome shotgun sequence.</title>
        <authorList>
            <person name="Kurata A."/>
            <person name="Hirose Y."/>
            <person name="Kishimoto N."/>
            <person name="Kobayashi T."/>
        </authorList>
    </citation>
    <scope>NUCLEOTIDE SEQUENCE [LARGE SCALE GENOMIC DNA]</scope>
    <source>
        <strain evidence="1 2">JAM AC0309</strain>
    </source>
</reference>
<dbReference type="RefSeq" id="WP_096420049.1">
    <property type="nucleotide sequence ID" value="NZ_AP017315.1"/>
</dbReference>
<sequence length="137" mass="15105">MSSHELLRRGSTFTHRGEPFTVVRVLGGTVVVRDRGGHIRRLWTEQVLEDIATRKAPAASAVESCSDATLQACAALGLTPPRRRTAPTDRERAVAYLHDVDEYAHEVFGERVDRRSVPARPVVHLFTAPETTPPQAA</sequence>
<dbReference type="GO" id="GO:0016301">
    <property type="term" value="F:kinase activity"/>
    <property type="evidence" value="ECO:0007669"/>
    <property type="project" value="UniProtKB-KW"/>
</dbReference>
<evidence type="ECO:0000313" key="1">
    <source>
        <dbReference type="EMBL" id="BAU31076.1"/>
    </source>
</evidence>
<organism evidence="1 2">
    <name type="scientific">Microcella alkaliphila</name>
    <dbReference type="NCBI Taxonomy" id="279828"/>
    <lineage>
        <taxon>Bacteria</taxon>
        <taxon>Bacillati</taxon>
        <taxon>Actinomycetota</taxon>
        <taxon>Actinomycetes</taxon>
        <taxon>Micrococcales</taxon>
        <taxon>Microbacteriaceae</taxon>
        <taxon>Microcella</taxon>
    </lineage>
</organism>
<reference evidence="2" key="1">
    <citation type="submission" date="2015-12" db="EMBL/GenBank/DDBJ databases">
        <authorList>
            <person name="Shamseldin A."/>
            <person name="Moawad H."/>
            <person name="Abd El-Rahim W.M."/>
            <person name="Sadowsky M.J."/>
        </authorList>
    </citation>
    <scope>NUCLEOTIDE SEQUENCE [LARGE SCALE GENOMIC DNA]</scope>
    <source>
        <strain evidence="2">JAM AC0309</strain>
    </source>
</reference>
<protein>
    <submittedName>
        <fullName evidence="1">Glutamate 5-kinase</fullName>
    </submittedName>
</protein>
<keyword evidence="1" id="KW-0418">Kinase</keyword>
<evidence type="ECO:0000313" key="2">
    <source>
        <dbReference type="Proteomes" id="UP000218965"/>
    </source>
</evidence>
<gene>
    <name evidence="1" type="primary">proB</name>
    <name evidence="1" type="ORF">MalAC0309_0198</name>
</gene>
<proteinExistence type="predicted"/>
<dbReference type="AlphaFoldDB" id="A0A0U5B5E3"/>
<dbReference type="KEGG" id="malk:MalAC0309_0198"/>
<name>A0A0U5B5E3_9MICO</name>